<keyword evidence="2 6" id="KW-0378">Hydrolase</keyword>
<feature type="compositionally biased region" description="Low complexity" evidence="7">
    <location>
        <begin position="441"/>
        <end position="452"/>
    </location>
</feature>
<dbReference type="InterPro" id="IPR001650">
    <property type="entry name" value="Helicase_C-like"/>
</dbReference>
<dbReference type="InterPro" id="IPR011545">
    <property type="entry name" value="DEAD/DEAH_box_helicase_dom"/>
</dbReference>
<dbReference type="EMBL" id="CP051151">
    <property type="protein sequence ID" value="QLY40676.1"/>
    <property type="molecule type" value="Genomic_DNA"/>
</dbReference>
<evidence type="ECO:0000256" key="3">
    <source>
        <dbReference type="ARBA" id="ARBA00022806"/>
    </source>
</evidence>
<dbReference type="InterPro" id="IPR050079">
    <property type="entry name" value="DEAD_box_RNA_helicase"/>
</dbReference>
<protein>
    <submittedName>
        <fullName evidence="10">DEAD/DEAH box helicase</fullName>
    </submittedName>
</protein>
<proteinExistence type="inferred from homology"/>
<dbReference type="InterPro" id="IPR012677">
    <property type="entry name" value="Nucleotide-bd_a/b_plait_sf"/>
</dbReference>
<dbReference type="GO" id="GO:0003676">
    <property type="term" value="F:nucleic acid binding"/>
    <property type="evidence" value="ECO:0007669"/>
    <property type="project" value="InterPro"/>
</dbReference>
<dbReference type="AlphaFoldDB" id="A0A7L6N322"/>
<dbReference type="Pfam" id="PF03880">
    <property type="entry name" value="DbpA"/>
    <property type="match status" value="1"/>
</dbReference>
<keyword evidence="3 6" id="KW-0347">Helicase</keyword>
<organism evidence="10 11">
    <name type="scientific">Hujiaoplasma nucleasis</name>
    <dbReference type="NCBI Taxonomy" id="2725268"/>
    <lineage>
        <taxon>Bacteria</taxon>
        <taxon>Bacillati</taxon>
        <taxon>Mycoplasmatota</taxon>
        <taxon>Mollicutes</taxon>
        <taxon>Candidatus Izemoplasmatales</taxon>
        <taxon>Hujiaoplasmataceae</taxon>
        <taxon>Hujiaoplasma</taxon>
    </lineage>
</organism>
<reference evidence="10 11" key="1">
    <citation type="submission" date="2020-04" db="EMBL/GenBank/DDBJ databases">
        <authorList>
            <person name="Zheng R.K."/>
            <person name="Sun C.M."/>
        </authorList>
    </citation>
    <scope>NUCLEOTIDE SEQUENCE [LARGE SCALE GENOMIC DNA]</scope>
    <source>
        <strain evidence="11">zrk29</strain>
    </source>
</reference>
<gene>
    <name evidence="10" type="ORF">HF295_07375</name>
</gene>
<dbReference type="GO" id="GO:0016787">
    <property type="term" value="F:hydrolase activity"/>
    <property type="evidence" value="ECO:0007669"/>
    <property type="project" value="UniProtKB-KW"/>
</dbReference>
<dbReference type="Pfam" id="PF00270">
    <property type="entry name" value="DEAD"/>
    <property type="match status" value="1"/>
</dbReference>
<dbReference type="CDD" id="cd00268">
    <property type="entry name" value="DEADc"/>
    <property type="match status" value="1"/>
</dbReference>
<keyword evidence="1 6" id="KW-0547">Nucleotide-binding</keyword>
<dbReference type="PROSITE" id="PS51192">
    <property type="entry name" value="HELICASE_ATP_BIND_1"/>
    <property type="match status" value="1"/>
</dbReference>
<evidence type="ECO:0000256" key="2">
    <source>
        <dbReference type="ARBA" id="ARBA00022801"/>
    </source>
</evidence>
<dbReference type="Gene3D" id="3.30.70.330">
    <property type="match status" value="1"/>
</dbReference>
<dbReference type="CDD" id="cd18787">
    <property type="entry name" value="SF2_C_DEAD"/>
    <property type="match status" value="1"/>
</dbReference>
<dbReference type="Pfam" id="PF00271">
    <property type="entry name" value="Helicase_C"/>
    <property type="match status" value="1"/>
</dbReference>
<evidence type="ECO:0000256" key="1">
    <source>
        <dbReference type="ARBA" id="ARBA00022741"/>
    </source>
</evidence>
<dbReference type="PROSITE" id="PS00039">
    <property type="entry name" value="DEAD_ATP_HELICASE"/>
    <property type="match status" value="1"/>
</dbReference>
<dbReference type="PANTHER" id="PTHR47959:SF13">
    <property type="entry name" value="ATP-DEPENDENT RNA HELICASE RHLE"/>
    <property type="match status" value="1"/>
</dbReference>
<dbReference type="InterPro" id="IPR044742">
    <property type="entry name" value="DEAD/DEAH_RhlB"/>
</dbReference>
<sequence length="541" mass="61585">MNYKNKLIEQALTQMGFEEFTEIQAKAMPLIEEGKDIIGHSQTGTGKTAAFALPLLDRIDYENQNIQSIIICPTRELAVQVKSEIDSMGQYLPKLKTVAIYGGEAITIQIKSLKYKPQVIIGTPGRIIDLMKRKLIKLHDISYLVLDEADEMLKMGFIEDIETILEQTNPERQTVMFSATMPKRIIDITKKYMNNPELVSVVTGEEPNEDITQYYYLIQDKHKIEGITRLLHVYNPNLTLVFCNTKRKVDDVTRELSKKGYNVNKIHGDLKQTNRLQVLDSFHNGELDILVATDVAARGLDIKNVEVVINYDVPEKAEYYVHRIGRTGRIGNKGYSFTLVSKREMSRIDIIQNFTKTKIKKRKIPTPDTVLKIKQEHQIYDIEQIIEHINLSPYLDTATLLLESKEPVEIISALLHKIDKNQVTEKVEGDINEDFTSKGNSRSQSRTSSRSSNPRVKGDSQRYHLNVGSESGLTPKQLVNFIIKKTKLSNFDINDVSVSKQASFFNVPSRHHDMVMSALANINLSGINTSVQMAKPTKRRY</sequence>
<evidence type="ECO:0000256" key="4">
    <source>
        <dbReference type="ARBA" id="ARBA00022840"/>
    </source>
</evidence>
<dbReference type="Gene3D" id="3.40.50.300">
    <property type="entry name" value="P-loop containing nucleotide triphosphate hydrolases"/>
    <property type="match status" value="2"/>
</dbReference>
<evidence type="ECO:0000256" key="7">
    <source>
        <dbReference type="SAM" id="MobiDB-lite"/>
    </source>
</evidence>
<accession>A0A7L6N322</accession>
<dbReference type="SUPFAM" id="SSF52540">
    <property type="entry name" value="P-loop containing nucleoside triphosphate hydrolases"/>
    <property type="match status" value="1"/>
</dbReference>
<evidence type="ECO:0000313" key="10">
    <source>
        <dbReference type="EMBL" id="QLY40676.1"/>
    </source>
</evidence>
<evidence type="ECO:0000259" key="8">
    <source>
        <dbReference type="PROSITE" id="PS51192"/>
    </source>
</evidence>
<dbReference type="GO" id="GO:0005524">
    <property type="term" value="F:ATP binding"/>
    <property type="evidence" value="ECO:0007669"/>
    <property type="project" value="UniProtKB-KW"/>
</dbReference>
<feature type="domain" description="Helicase C-terminal" evidence="9">
    <location>
        <begin position="210"/>
        <end position="372"/>
    </location>
</feature>
<feature type="domain" description="Helicase ATP-binding" evidence="8">
    <location>
        <begin position="28"/>
        <end position="199"/>
    </location>
</feature>
<comment type="similarity">
    <text evidence="5 6">Belongs to the DEAD box helicase family.</text>
</comment>
<name>A0A7L6N322_9MOLU</name>
<dbReference type="KEGG" id="tbk:HF295_07375"/>
<dbReference type="CDD" id="cd12252">
    <property type="entry name" value="RRM_DbpA"/>
    <property type="match status" value="1"/>
</dbReference>
<evidence type="ECO:0000313" key="11">
    <source>
        <dbReference type="Proteomes" id="UP000512167"/>
    </source>
</evidence>
<dbReference type="RefSeq" id="WP_312031523.1">
    <property type="nucleotide sequence ID" value="NZ_CP051151.1"/>
</dbReference>
<dbReference type="InterPro" id="IPR027417">
    <property type="entry name" value="P-loop_NTPase"/>
</dbReference>
<keyword evidence="11" id="KW-1185">Reference proteome</keyword>
<dbReference type="PROSITE" id="PS51194">
    <property type="entry name" value="HELICASE_CTER"/>
    <property type="match status" value="1"/>
</dbReference>
<dbReference type="GO" id="GO:0003724">
    <property type="term" value="F:RNA helicase activity"/>
    <property type="evidence" value="ECO:0007669"/>
    <property type="project" value="UniProtKB-ARBA"/>
</dbReference>
<dbReference type="GO" id="GO:0005829">
    <property type="term" value="C:cytosol"/>
    <property type="evidence" value="ECO:0007669"/>
    <property type="project" value="TreeGrafter"/>
</dbReference>
<dbReference type="InterPro" id="IPR014001">
    <property type="entry name" value="Helicase_ATP-bd"/>
</dbReference>
<dbReference type="InterPro" id="IPR005580">
    <property type="entry name" value="DbpA/CsdA_RNA-bd_dom"/>
</dbReference>
<dbReference type="SMART" id="SM00487">
    <property type="entry name" value="DEXDc"/>
    <property type="match status" value="1"/>
</dbReference>
<keyword evidence="4 6" id="KW-0067">ATP-binding</keyword>
<dbReference type="Proteomes" id="UP000512167">
    <property type="component" value="Chromosome"/>
</dbReference>
<evidence type="ECO:0000259" key="9">
    <source>
        <dbReference type="PROSITE" id="PS51194"/>
    </source>
</evidence>
<dbReference type="SMART" id="SM00490">
    <property type="entry name" value="HELICc"/>
    <property type="match status" value="1"/>
</dbReference>
<dbReference type="InterPro" id="IPR000629">
    <property type="entry name" value="RNA-helicase_DEAD-box_CS"/>
</dbReference>
<dbReference type="PANTHER" id="PTHR47959">
    <property type="entry name" value="ATP-DEPENDENT RNA HELICASE RHLE-RELATED"/>
    <property type="match status" value="1"/>
</dbReference>
<evidence type="ECO:0000256" key="5">
    <source>
        <dbReference type="ARBA" id="ARBA00038437"/>
    </source>
</evidence>
<evidence type="ECO:0000256" key="6">
    <source>
        <dbReference type="RuleBase" id="RU000492"/>
    </source>
</evidence>
<feature type="region of interest" description="Disordered" evidence="7">
    <location>
        <begin position="429"/>
        <end position="469"/>
    </location>
</feature>